<proteinExistence type="predicted"/>
<name>A0AC35U2N7_9BILA</name>
<dbReference type="WBParaSite" id="RSKR_0000703200.1">
    <property type="protein sequence ID" value="RSKR_0000703200.1"/>
    <property type="gene ID" value="RSKR_0000703200"/>
</dbReference>
<accession>A0AC35U2N7</accession>
<reference evidence="2" key="1">
    <citation type="submission" date="2016-11" db="UniProtKB">
        <authorList>
            <consortium name="WormBaseParasite"/>
        </authorList>
    </citation>
    <scope>IDENTIFICATION</scope>
    <source>
        <strain evidence="2">KR3021</strain>
    </source>
</reference>
<evidence type="ECO:0000313" key="2">
    <source>
        <dbReference type="WBParaSite" id="RSKR_0000703200.1"/>
    </source>
</evidence>
<protein>
    <submittedName>
        <fullName evidence="2">Ovule protein</fullName>
    </submittedName>
</protein>
<evidence type="ECO:0000313" key="1">
    <source>
        <dbReference type="Proteomes" id="UP000095286"/>
    </source>
</evidence>
<organism evidence="1 2">
    <name type="scientific">Rhabditophanes sp. KR3021</name>
    <dbReference type="NCBI Taxonomy" id="114890"/>
    <lineage>
        <taxon>Eukaryota</taxon>
        <taxon>Metazoa</taxon>
        <taxon>Ecdysozoa</taxon>
        <taxon>Nematoda</taxon>
        <taxon>Chromadorea</taxon>
        <taxon>Rhabditida</taxon>
        <taxon>Tylenchina</taxon>
        <taxon>Panagrolaimomorpha</taxon>
        <taxon>Strongyloidoidea</taxon>
        <taxon>Alloionematidae</taxon>
        <taxon>Rhabditophanes</taxon>
    </lineage>
</organism>
<sequence length="78" mass="8501">MQVCQWKVVEVMVKSTDSGIVSGSNMQSAPFVKGTPPKHTPSFQGISNDGHINLTLEKLKSIDFANPPTITCFYSDIT</sequence>
<dbReference type="Proteomes" id="UP000095286">
    <property type="component" value="Unplaced"/>
</dbReference>